<dbReference type="EMBL" id="BK015245">
    <property type="protein sequence ID" value="DAD97621.1"/>
    <property type="molecule type" value="Genomic_DNA"/>
</dbReference>
<dbReference type="Pfam" id="PF10076">
    <property type="entry name" value="Phage_Mu_Gp48"/>
    <property type="match status" value="1"/>
</dbReference>
<evidence type="ECO:0000313" key="1">
    <source>
        <dbReference type="EMBL" id="DAD97621.1"/>
    </source>
</evidence>
<protein>
    <submittedName>
        <fullName evidence="1">Tail protein</fullName>
    </submittedName>
</protein>
<accession>A0A8S5NS51</accession>
<sequence length="210" mass="25165">MPNVIHYFPMHIADIEEFKRIAKVYDAQLKQVWVKLDRMEDNRHFDSMEASECTYWEKIMQINLTGEETLEDRRRNIKGRWVSSRPYTFRKFKEVLDAMVGEEYYKLEINPKEKYLKVSLMLEAISKDGYIYDLMRAMAPADMVVQVMIIFNRHRSFKPYTHAQMAAYTHYQLRTATDFETEFNTQAHLATYRHNQLSSYMQSALMTQKL</sequence>
<proteinExistence type="predicted"/>
<dbReference type="InterPro" id="IPR018755">
    <property type="entry name" value="Phage_Mu_Gp48"/>
</dbReference>
<name>A0A8S5NS51_9CAUD</name>
<reference evidence="1" key="1">
    <citation type="journal article" date="2021" name="Proc. Natl. Acad. Sci. U.S.A.">
        <title>A Catalog of Tens of Thousands of Viruses from Human Metagenomes Reveals Hidden Associations with Chronic Diseases.</title>
        <authorList>
            <person name="Tisza M.J."/>
            <person name="Buck C.B."/>
        </authorList>
    </citation>
    <scope>NUCLEOTIDE SEQUENCE</scope>
    <source>
        <strain evidence="1">Ct1TR2</strain>
    </source>
</reference>
<organism evidence="1">
    <name type="scientific">Siphoviridae sp. ct1TR2</name>
    <dbReference type="NCBI Taxonomy" id="2825309"/>
    <lineage>
        <taxon>Viruses</taxon>
        <taxon>Duplodnaviria</taxon>
        <taxon>Heunggongvirae</taxon>
        <taxon>Uroviricota</taxon>
        <taxon>Caudoviricetes</taxon>
    </lineage>
</organism>